<reference evidence="1" key="1">
    <citation type="journal article" date="2021" name="Proc. Natl. Acad. Sci. U.S.A.">
        <title>A Catalog of Tens of Thousands of Viruses from Human Metagenomes Reveals Hidden Associations with Chronic Diseases.</title>
        <authorList>
            <person name="Tisza M.J."/>
            <person name="Buck C.B."/>
        </authorList>
    </citation>
    <scope>NUCLEOTIDE SEQUENCE</scope>
    <source>
        <strain evidence="1">CtZE52</strain>
    </source>
</reference>
<dbReference type="InterPro" id="IPR035069">
    <property type="entry name" value="TTHA1013/TTHA0281-like"/>
</dbReference>
<name>A0A8S5P2J1_9CAUD</name>
<evidence type="ECO:0000313" key="1">
    <source>
        <dbReference type="EMBL" id="DAE01194.1"/>
    </source>
</evidence>
<protein>
    <submittedName>
        <fullName evidence="1">Antitoxin</fullName>
    </submittedName>
</protein>
<accession>A0A8S5P2J1</accession>
<sequence>MHTLRVIIERADNNYSAYIDGLDGIIATGKTIDEIKMGMIESIDTFVSECEELGCDIPEELQGDYELVFKMDVRSLLEFYSGIFSKAGLERITGINQKQLWHYASGGRNPRPEQSLKLEKALHKLGEELLSISL</sequence>
<proteinExistence type="predicted"/>
<dbReference type="EMBL" id="BK015320">
    <property type="protein sequence ID" value="DAE01194.1"/>
    <property type="molecule type" value="Genomic_DNA"/>
</dbReference>
<dbReference type="Gene3D" id="3.30.160.250">
    <property type="match status" value="1"/>
</dbReference>
<dbReference type="SUPFAM" id="SSF143100">
    <property type="entry name" value="TTHA1013/TTHA0281-like"/>
    <property type="match status" value="1"/>
</dbReference>
<organism evidence="1">
    <name type="scientific">Siphoviridae sp. ctZE52</name>
    <dbReference type="NCBI Taxonomy" id="2825557"/>
    <lineage>
        <taxon>Viruses</taxon>
        <taxon>Duplodnaviria</taxon>
        <taxon>Heunggongvirae</taxon>
        <taxon>Uroviricota</taxon>
        <taxon>Caudoviricetes</taxon>
    </lineage>
</organism>